<keyword evidence="2" id="KW-1185">Reference proteome</keyword>
<evidence type="ECO:0000313" key="2">
    <source>
        <dbReference type="Proteomes" id="UP000694393"/>
    </source>
</evidence>
<dbReference type="Proteomes" id="UP000694393">
    <property type="component" value="Unplaced"/>
</dbReference>
<accession>A0A8C8SU29</accession>
<evidence type="ECO:0000313" key="1">
    <source>
        <dbReference type="Ensembl" id="ENSPCEP00000025626.1"/>
    </source>
</evidence>
<dbReference type="AlphaFoldDB" id="A0A8C8SU29"/>
<reference evidence="1" key="2">
    <citation type="submission" date="2025-09" db="UniProtKB">
        <authorList>
            <consortium name="Ensembl"/>
        </authorList>
    </citation>
    <scope>IDENTIFICATION</scope>
</reference>
<sequence>VAALLLPVQGPLQHQLGELAAVAAGLHLEREEAVGAELVGAQRVGAHVGVLRALQREAGTRQRRLGHLQHDLGPGEARRVVVDVQHLHLHAVQLQRPLQHQLQVQQTGPAGLAHLLAVDLLVDEEDPVLQVHLQVLLGAGPGDDAEPPRRQLGHVQPQVLREVRYESAVLQLLRD</sequence>
<name>A0A8C8SU29_9SAUR</name>
<dbReference type="Ensembl" id="ENSPCET00000026482.1">
    <property type="protein sequence ID" value="ENSPCEP00000025626.1"/>
    <property type="gene ID" value="ENSPCEG00000019302.1"/>
</dbReference>
<protein>
    <submittedName>
        <fullName evidence="1">Uncharacterized protein</fullName>
    </submittedName>
</protein>
<reference evidence="1" key="1">
    <citation type="submission" date="2025-08" db="UniProtKB">
        <authorList>
            <consortium name="Ensembl"/>
        </authorList>
    </citation>
    <scope>IDENTIFICATION</scope>
</reference>
<proteinExistence type="predicted"/>
<organism evidence="1 2">
    <name type="scientific">Pelusios castaneus</name>
    <name type="common">West African mud turtle</name>
    <dbReference type="NCBI Taxonomy" id="367368"/>
    <lineage>
        <taxon>Eukaryota</taxon>
        <taxon>Metazoa</taxon>
        <taxon>Chordata</taxon>
        <taxon>Craniata</taxon>
        <taxon>Vertebrata</taxon>
        <taxon>Euteleostomi</taxon>
        <taxon>Archelosauria</taxon>
        <taxon>Testudinata</taxon>
        <taxon>Testudines</taxon>
        <taxon>Pleurodira</taxon>
        <taxon>Pelomedusidae</taxon>
        <taxon>Pelusios</taxon>
    </lineage>
</organism>